<reference evidence="1" key="2">
    <citation type="submission" date="2022-06" db="UniProtKB">
        <authorList>
            <consortium name="EnsemblMetazoa"/>
        </authorList>
    </citation>
    <scope>IDENTIFICATION</scope>
    <source>
        <strain evidence="1">PS312</strain>
    </source>
</reference>
<protein>
    <submittedName>
        <fullName evidence="1">MATH domain-containing protein</fullName>
    </submittedName>
</protein>
<dbReference type="Proteomes" id="UP000005239">
    <property type="component" value="Unassembled WGS sequence"/>
</dbReference>
<proteinExistence type="predicted"/>
<gene>
    <name evidence="1" type="primary">WBGene00103948</name>
</gene>
<dbReference type="Pfam" id="PF00917">
    <property type="entry name" value="MATH"/>
    <property type="match status" value="1"/>
</dbReference>
<sequence length="211" mass="25162">MATPPENKESNTFSVTIDDLDSIPEEFLSPVYRINGYPWRLKVVRLDDDVLDHELILICDKSSEAELWKCTANIIVTRTDYGVQYYEKLFTSWDNEQSLRIGFVLHNHNYNYNRVPERHKIQIKVTIKEDGNSIPDHSRMIYRCTSSLITTSTNERNRHERTIMLRRMVDSDDPLGRGSVDNVEPELWARYGRAHRRHYTRYRYRVCWMLF</sequence>
<keyword evidence="2" id="KW-1185">Reference proteome</keyword>
<accession>A0A8R1YCU7</accession>
<dbReference type="InterPro" id="IPR008974">
    <property type="entry name" value="TRAF-like"/>
</dbReference>
<dbReference type="InterPro" id="IPR002083">
    <property type="entry name" value="MATH/TRAF_dom"/>
</dbReference>
<name>A0A2A6CIJ3_PRIPA</name>
<dbReference type="EnsemblMetazoa" id="PPA14394.1">
    <property type="protein sequence ID" value="PPA14394.1"/>
    <property type="gene ID" value="WBGene00103948"/>
</dbReference>
<evidence type="ECO:0000313" key="1">
    <source>
        <dbReference type="EnsemblMetazoa" id="PPA14394.1"/>
    </source>
</evidence>
<dbReference type="Gene3D" id="2.60.210.10">
    <property type="entry name" value="Apoptosis, Tumor Necrosis Factor Receptor Associated Protein 2, Chain A"/>
    <property type="match status" value="1"/>
</dbReference>
<evidence type="ECO:0000313" key="2">
    <source>
        <dbReference type="Proteomes" id="UP000005239"/>
    </source>
</evidence>
<dbReference type="AlphaFoldDB" id="A0A2A6CIJ3"/>
<reference evidence="2" key="1">
    <citation type="journal article" date="2008" name="Nat. Genet.">
        <title>The Pristionchus pacificus genome provides a unique perspective on nematode lifestyle and parasitism.</title>
        <authorList>
            <person name="Dieterich C."/>
            <person name="Clifton S.W."/>
            <person name="Schuster L.N."/>
            <person name="Chinwalla A."/>
            <person name="Delehaunty K."/>
            <person name="Dinkelacker I."/>
            <person name="Fulton L."/>
            <person name="Fulton R."/>
            <person name="Godfrey J."/>
            <person name="Minx P."/>
            <person name="Mitreva M."/>
            <person name="Roeseler W."/>
            <person name="Tian H."/>
            <person name="Witte H."/>
            <person name="Yang S.P."/>
            <person name="Wilson R.K."/>
            <person name="Sommer R.J."/>
        </authorList>
    </citation>
    <scope>NUCLEOTIDE SEQUENCE [LARGE SCALE GENOMIC DNA]</scope>
    <source>
        <strain evidence="2">PS312</strain>
    </source>
</reference>
<accession>A0A2A6CIJ3</accession>
<organism evidence="1 2">
    <name type="scientific">Pristionchus pacificus</name>
    <name type="common">Parasitic nematode worm</name>
    <dbReference type="NCBI Taxonomy" id="54126"/>
    <lineage>
        <taxon>Eukaryota</taxon>
        <taxon>Metazoa</taxon>
        <taxon>Ecdysozoa</taxon>
        <taxon>Nematoda</taxon>
        <taxon>Chromadorea</taxon>
        <taxon>Rhabditida</taxon>
        <taxon>Rhabditina</taxon>
        <taxon>Diplogasteromorpha</taxon>
        <taxon>Diplogasteroidea</taxon>
        <taxon>Neodiplogasteridae</taxon>
        <taxon>Pristionchus</taxon>
    </lineage>
</organism>